<keyword evidence="1" id="KW-0732">Signal</keyword>
<reference evidence="2 3" key="1">
    <citation type="journal article" date="2016" name="Nat. Commun.">
        <title>Thousands of microbial genomes shed light on interconnected biogeochemical processes in an aquifer system.</title>
        <authorList>
            <person name="Anantharaman K."/>
            <person name="Brown C.T."/>
            <person name="Hug L.A."/>
            <person name="Sharon I."/>
            <person name="Castelle C.J."/>
            <person name="Probst A.J."/>
            <person name="Thomas B.C."/>
            <person name="Singh A."/>
            <person name="Wilkins M.J."/>
            <person name="Karaoz U."/>
            <person name="Brodie E.L."/>
            <person name="Williams K.H."/>
            <person name="Hubbard S.S."/>
            <person name="Banfield J.F."/>
        </authorList>
    </citation>
    <scope>NUCLEOTIDE SEQUENCE [LARGE SCALE GENOMIC DNA]</scope>
</reference>
<evidence type="ECO:0000313" key="2">
    <source>
        <dbReference type="EMBL" id="OGF08070.1"/>
    </source>
</evidence>
<feature type="signal peptide" evidence="1">
    <location>
        <begin position="1"/>
        <end position="21"/>
    </location>
</feature>
<gene>
    <name evidence="2" type="ORF">A2024_04905</name>
</gene>
<comment type="caution">
    <text evidence="2">The sequence shown here is derived from an EMBL/GenBank/DDBJ whole genome shotgun (WGS) entry which is preliminary data.</text>
</comment>
<dbReference type="Proteomes" id="UP000177230">
    <property type="component" value="Unassembled WGS sequence"/>
</dbReference>
<protein>
    <recommendedName>
        <fullName evidence="4">DUF5683 domain-containing protein</fullName>
    </recommendedName>
</protein>
<evidence type="ECO:0008006" key="4">
    <source>
        <dbReference type="Google" id="ProtNLM"/>
    </source>
</evidence>
<feature type="chain" id="PRO_5009520533" description="DUF5683 domain-containing protein" evidence="1">
    <location>
        <begin position="22"/>
        <end position="270"/>
    </location>
</feature>
<name>A0A1F5R0X7_9BACT</name>
<accession>A0A1F5R0X7</accession>
<organism evidence="2 3">
    <name type="scientific">Candidatus Edwardsbacteria bacterium GWF2_54_11</name>
    <dbReference type="NCBI Taxonomy" id="1817851"/>
    <lineage>
        <taxon>Bacteria</taxon>
        <taxon>Candidatus Edwardsiibacteriota</taxon>
    </lineage>
</organism>
<sequence>MMKYFIHTFMMAAFLAGSLPAAESAVEGDSPRPDSLSINEVEIRPSVAPLPEDPNSQTERIRVPKKSLKKAFFMSLVLPGSGEYYAGAKTQAKVFLGAEAMIWSLAAFNKFQGEMWKRDYRNFAAQQAGANPEQTEDIYYQNIYEYPSSYWYNEDIWAEARMIYPDDPQAQETYVAGLLYGSPDDWAWQTQADWYQYRGLRVRSQEALHRISYSYGAAILNHLLSAVNAARLTKRYNKNRLKRAELGESWQLKFLTTRNCDIGVALGKSF</sequence>
<evidence type="ECO:0000256" key="1">
    <source>
        <dbReference type="SAM" id="SignalP"/>
    </source>
</evidence>
<dbReference type="AlphaFoldDB" id="A0A1F5R0X7"/>
<evidence type="ECO:0000313" key="3">
    <source>
        <dbReference type="Proteomes" id="UP000177230"/>
    </source>
</evidence>
<dbReference type="EMBL" id="MFFM01000049">
    <property type="protein sequence ID" value="OGF08070.1"/>
    <property type="molecule type" value="Genomic_DNA"/>
</dbReference>
<proteinExistence type="predicted"/>